<reference evidence="10 11" key="1">
    <citation type="submission" date="2016-10" db="EMBL/GenBank/DDBJ databases">
        <authorList>
            <person name="de Groot N.N."/>
        </authorList>
    </citation>
    <scope>NUCLEOTIDE SEQUENCE [LARGE SCALE GENOMIC DNA]</scope>
    <source>
        <strain evidence="10 11">DSM 44892</strain>
    </source>
</reference>
<dbReference type="SUPFAM" id="SSF52540">
    <property type="entry name" value="P-loop containing nucleoside triphosphate hydrolases"/>
    <property type="match status" value="1"/>
</dbReference>
<keyword evidence="2 7" id="KW-0436">Ligase</keyword>
<dbReference type="NCBIfam" id="NF002204">
    <property type="entry name" value="PRK01077.1"/>
    <property type="match status" value="1"/>
</dbReference>
<dbReference type="CDD" id="cd03130">
    <property type="entry name" value="GATase1_CobB"/>
    <property type="match status" value="1"/>
</dbReference>
<comment type="similarity">
    <text evidence="7">Belongs to the CobB/CbiA family.</text>
</comment>
<gene>
    <name evidence="7" type="primary">cobB</name>
    <name evidence="10" type="ORF">SAMN05444695_11484</name>
</gene>
<feature type="active site" description="Nucleophile" evidence="7">
    <location>
        <position position="355"/>
    </location>
</feature>
<dbReference type="InterPro" id="IPR029062">
    <property type="entry name" value="Class_I_gatase-like"/>
</dbReference>
<comment type="function">
    <text evidence="7">Catalyzes the ATP-dependent amidation of the two carboxylate groups at positions a and c of hydrogenobyrinate, using either L-glutamine or ammonia as the nitrogen source.</text>
</comment>
<evidence type="ECO:0000256" key="1">
    <source>
        <dbReference type="ARBA" id="ARBA00001946"/>
    </source>
</evidence>
<dbReference type="InterPro" id="IPR002586">
    <property type="entry name" value="CobQ/CobB/MinD/ParA_Nub-bd_dom"/>
</dbReference>
<evidence type="ECO:0000259" key="8">
    <source>
        <dbReference type="Pfam" id="PF01656"/>
    </source>
</evidence>
<dbReference type="Gene3D" id="3.40.50.880">
    <property type="match status" value="1"/>
</dbReference>
<keyword evidence="6 7" id="KW-0315">Glutamine amidotransferase</keyword>
<dbReference type="Pfam" id="PF07685">
    <property type="entry name" value="GATase_3"/>
    <property type="match status" value="1"/>
</dbReference>
<keyword evidence="5 7" id="KW-0460">Magnesium</keyword>
<dbReference type="InterPro" id="IPR004484">
    <property type="entry name" value="CbiA/CobB_synth"/>
</dbReference>
<evidence type="ECO:0000256" key="2">
    <source>
        <dbReference type="ARBA" id="ARBA00022598"/>
    </source>
</evidence>
<dbReference type="RefSeq" id="WP_072739552.1">
    <property type="nucleotide sequence ID" value="NZ_CP048813.1"/>
</dbReference>
<dbReference type="HAMAP" id="MF_00027">
    <property type="entry name" value="CobB_CbiA"/>
    <property type="match status" value="1"/>
</dbReference>
<feature type="site" description="Increases nucleophilicity of active site Cys" evidence="7">
    <location>
        <position position="457"/>
    </location>
</feature>
<feature type="domain" description="CobB/CobQ-like glutamine amidotransferase" evidence="9">
    <location>
        <begin position="275"/>
        <end position="460"/>
    </location>
</feature>
<evidence type="ECO:0000259" key="9">
    <source>
        <dbReference type="Pfam" id="PF07685"/>
    </source>
</evidence>
<dbReference type="InterPro" id="IPR027417">
    <property type="entry name" value="P-loop_NTPase"/>
</dbReference>
<evidence type="ECO:0000256" key="7">
    <source>
        <dbReference type="HAMAP-Rule" id="MF_00027"/>
    </source>
</evidence>
<organism evidence="10 11">
    <name type="scientific">Rhodococcus triatomae</name>
    <dbReference type="NCBI Taxonomy" id="300028"/>
    <lineage>
        <taxon>Bacteria</taxon>
        <taxon>Bacillati</taxon>
        <taxon>Actinomycetota</taxon>
        <taxon>Actinomycetes</taxon>
        <taxon>Mycobacteriales</taxon>
        <taxon>Nocardiaceae</taxon>
        <taxon>Rhodococcus</taxon>
    </lineage>
</organism>
<dbReference type="EC" id="6.3.5.9" evidence="7"/>
<proteinExistence type="inferred from homology"/>
<dbReference type="GO" id="GO:0009236">
    <property type="term" value="P:cobalamin biosynthetic process"/>
    <property type="evidence" value="ECO:0007669"/>
    <property type="project" value="UniProtKB-UniRule"/>
</dbReference>
<comment type="domain">
    <text evidence="7">Comprises of two domains. The C-terminal domain contains the binding site for glutamine and catalyzes the hydrolysis of this substrate to glutamate and ammonia. The N-terminal domain is anticipated to bind ATP and hydrogenobyrinate and catalyzes the ultimate synthesis of the diamide product. The ammonia produced via the glutaminase domain is probably translocated to the adjacent domain via a molecular tunnel, where it reacts with an activated intermediate.</text>
</comment>
<protein>
    <recommendedName>
        <fullName evidence="7">Hydrogenobyrinate a,c-diamide synthase</fullName>
        <ecNumber evidence="7">6.3.5.9</ecNumber>
    </recommendedName>
    <alternativeName>
        <fullName evidence="7">Hydrogenobyrinic acid a,c-diamide synthase</fullName>
    </alternativeName>
</protein>
<keyword evidence="7" id="KW-0169">Cobalamin biosynthesis</keyword>
<dbReference type="GO" id="GO:0005524">
    <property type="term" value="F:ATP binding"/>
    <property type="evidence" value="ECO:0007669"/>
    <property type="project" value="UniProtKB-UniRule"/>
</dbReference>
<name>A0A1G8Q697_9NOCA</name>
<dbReference type="PROSITE" id="PS51274">
    <property type="entry name" value="GATASE_COBBQ"/>
    <property type="match status" value="1"/>
</dbReference>
<dbReference type="Gene3D" id="3.40.50.300">
    <property type="entry name" value="P-loop containing nucleotide triphosphate hydrolases"/>
    <property type="match status" value="1"/>
</dbReference>
<comment type="catalytic activity">
    <reaction evidence="7">
        <text>hydrogenobyrinate + 2 L-glutamine + 2 ATP + 2 H2O = hydrogenobyrinate a,c-diamide + 2 L-glutamate + 2 ADP + 2 phosphate + 2 H(+)</text>
        <dbReference type="Rhea" id="RHEA:12544"/>
        <dbReference type="ChEBI" id="CHEBI:15377"/>
        <dbReference type="ChEBI" id="CHEBI:15378"/>
        <dbReference type="ChEBI" id="CHEBI:29985"/>
        <dbReference type="ChEBI" id="CHEBI:30616"/>
        <dbReference type="ChEBI" id="CHEBI:43474"/>
        <dbReference type="ChEBI" id="CHEBI:58359"/>
        <dbReference type="ChEBI" id="CHEBI:77873"/>
        <dbReference type="ChEBI" id="CHEBI:77874"/>
        <dbReference type="ChEBI" id="CHEBI:456216"/>
        <dbReference type="EC" id="6.3.5.9"/>
    </reaction>
</comment>
<evidence type="ECO:0000256" key="6">
    <source>
        <dbReference type="ARBA" id="ARBA00022962"/>
    </source>
</evidence>
<keyword evidence="11" id="KW-1185">Reference proteome</keyword>
<comment type="miscellaneous">
    <text evidence="7">The a and c carboxylates of hydrogenobyrinate are activated for nucleophilic attack via formation of a phosphorylated intermediate by ATP. CobB catalyzes first the amidation of the c-carboxylate, and then that of the a-carboxylate.</text>
</comment>
<feature type="domain" description="CobQ/CobB/MinD/ParA nucleotide binding" evidence="8">
    <location>
        <begin position="15"/>
        <end position="205"/>
    </location>
</feature>
<dbReference type="EMBL" id="FNDN01000014">
    <property type="protein sequence ID" value="SDJ00243.1"/>
    <property type="molecule type" value="Genomic_DNA"/>
</dbReference>
<evidence type="ECO:0000256" key="5">
    <source>
        <dbReference type="ARBA" id="ARBA00022842"/>
    </source>
</evidence>
<dbReference type="InterPro" id="IPR011698">
    <property type="entry name" value="GATase_3"/>
</dbReference>
<evidence type="ECO:0000256" key="3">
    <source>
        <dbReference type="ARBA" id="ARBA00022741"/>
    </source>
</evidence>
<keyword evidence="3 7" id="KW-0547">Nucleotide-binding</keyword>
<accession>A0A1G8Q697</accession>
<dbReference type="NCBIfam" id="TIGR00379">
    <property type="entry name" value="cobB"/>
    <property type="match status" value="1"/>
</dbReference>
<evidence type="ECO:0000256" key="4">
    <source>
        <dbReference type="ARBA" id="ARBA00022840"/>
    </source>
</evidence>
<dbReference type="SUPFAM" id="SSF52317">
    <property type="entry name" value="Class I glutamine amidotransferase-like"/>
    <property type="match status" value="1"/>
</dbReference>
<comment type="pathway">
    <text evidence="7">Cofactor biosynthesis; adenosylcobalamin biosynthesis; cob(II)yrinate a,c-diamide from precorrin-2 (aerobic route): step 9/10.</text>
</comment>
<evidence type="ECO:0000313" key="10">
    <source>
        <dbReference type="EMBL" id="SDJ00243.1"/>
    </source>
</evidence>
<dbReference type="PANTHER" id="PTHR43873:SF1">
    <property type="entry name" value="COBYRINATE A,C-DIAMIDE SYNTHASE"/>
    <property type="match status" value="1"/>
</dbReference>
<dbReference type="GO" id="GO:0043802">
    <property type="term" value="F:hydrogenobyrinic acid a,c-diamide synthase (glutamine-hydrolysing) activity"/>
    <property type="evidence" value="ECO:0007669"/>
    <property type="project" value="UniProtKB-UniRule"/>
</dbReference>
<dbReference type="CDD" id="cd05388">
    <property type="entry name" value="CobB_N"/>
    <property type="match status" value="1"/>
</dbReference>
<keyword evidence="4 7" id="KW-0067">ATP-binding</keyword>
<dbReference type="UniPathway" id="UPA00148">
    <property type="reaction ID" value="UER00220"/>
</dbReference>
<evidence type="ECO:0000313" key="11">
    <source>
        <dbReference type="Proteomes" id="UP000183263"/>
    </source>
</evidence>
<dbReference type="Proteomes" id="UP000183263">
    <property type="component" value="Unassembled WGS sequence"/>
</dbReference>
<dbReference type="PANTHER" id="PTHR43873">
    <property type="entry name" value="COBYRINATE A,C-DIAMIDE SYNTHASE"/>
    <property type="match status" value="1"/>
</dbReference>
<comment type="cofactor">
    <cofactor evidence="1 7">
        <name>Mg(2+)</name>
        <dbReference type="ChEBI" id="CHEBI:18420"/>
    </cofactor>
</comment>
<dbReference type="GO" id="GO:0042242">
    <property type="term" value="F:cobyrinic acid a,c-diamide synthase activity"/>
    <property type="evidence" value="ECO:0007669"/>
    <property type="project" value="InterPro"/>
</dbReference>
<dbReference type="Pfam" id="PF01656">
    <property type="entry name" value="CbiA"/>
    <property type="match status" value="1"/>
</dbReference>
<dbReference type="AlphaFoldDB" id="A0A1G8Q697"/>
<sequence>MVTAGPSPSGSVPAVVIAAPASGSGKTTIATGLMGALRATGVVVAPFKVGPDYIDPGYHTLAAGRPGRNLDPVMVGPERIGPLFRHGASGSDLAVVEGVMGLFDGRIDAEATAPVAHGSTAHVATLLGAPVVLVVDARGHSQSLAALLHGFATFDASVRLAGVVLNRVGSARHEQVLRQACERVGLPVLGVVPRLAELEVPSRHLGLIPAAEHGLSATRAVAAMTDLATRTLDIPAIRAIASAGPDGPVWDPAVEVAAHPARAATGGHTTRPVVAVAGGRAFTFGYVEHRELLEAAGAEVVVFDPVHDRLPPGTSGVVLPGGFPEEHAADLAANDTLRGQLRAHAAAGGPIHAECAGLLYLTAMLDGHAMSGVIDVAARFASPLTLGYRDAVAVADSSVFPAGTRVVGHEFHRTALDSPSAVGFDAAWGWRGVDGAPVLEGFVGGSGHAGVHASYLHTHPAGHPEGIRRFVDAARAWAAGSDRE</sequence>